<dbReference type="OrthoDB" id="9810005at2"/>
<feature type="binding site" evidence="4">
    <location>
        <position position="7"/>
    </location>
    <ligand>
        <name>a divalent metal cation</name>
        <dbReference type="ChEBI" id="CHEBI:60240"/>
        <label>1</label>
    </ligand>
</feature>
<dbReference type="GO" id="GO:0016788">
    <property type="term" value="F:hydrolase activity, acting on ester bonds"/>
    <property type="evidence" value="ECO:0007669"/>
    <property type="project" value="InterPro"/>
</dbReference>
<feature type="binding site" evidence="4">
    <location>
        <position position="204"/>
    </location>
    <ligand>
        <name>a divalent metal cation</name>
        <dbReference type="ChEBI" id="CHEBI:60240"/>
        <label>1</label>
    </ligand>
</feature>
<dbReference type="GO" id="GO:0005829">
    <property type="term" value="C:cytosol"/>
    <property type="evidence" value="ECO:0007669"/>
    <property type="project" value="TreeGrafter"/>
</dbReference>
<feature type="binding site" evidence="4">
    <location>
        <position position="94"/>
    </location>
    <ligand>
        <name>a divalent metal cation</name>
        <dbReference type="ChEBI" id="CHEBI:60240"/>
        <label>1</label>
    </ligand>
</feature>
<dbReference type="Proteomes" id="UP000064893">
    <property type="component" value="Chromosome"/>
</dbReference>
<dbReference type="NCBIfam" id="TIGR00010">
    <property type="entry name" value="YchF/TatD family DNA exonuclease"/>
    <property type="match status" value="1"/>
</dbReference>
<protein>
    <submittedName>
        <fullName evidence="5">Putative deoxyribonuclease YcfH</fullName>
        <ecNumber evidence="5">3.1.21.-</ecNumber>
    </submittedName>
</protein>
<feature type="binding site" evidence="4">
    <location>
        <position position="130"/>
    </location>
    <ligand>
        <name>a divalent metal cation</name>
        <dbReference type="ChEBI" id="CHEBI:60240"/>
        <label>2</label>
    </ligand>
</feature>
<feature type="binding site" evidence="4">
    <location>
        <position position="9"/>
    </location>
    <ligand>
        <name>a divalent metal cation</name>
        <dbReference type="ChEBI" id="CHEBI:60240"/>
        <label>1</label>
    </ligand>
</feature>
<dbReference type="GO" id="GO:0004536">
    <property type="term" value="F:DNA nuclease activity"/>
    <property type="evidence" value="ECO:0007669"/>
    <property type="project" value="InterPro"/>
</dbReference>
<dbReference type="PANTHER" id="PTHR46124">
    <property type="entry name" value="D-AMINOACYL-TRNA DEACYLASE"/>
    <property type="match status" value="1"/>
</dbReference>
<dbReference type="AlphaFoldDB" id="A0A0S2HYS4"/>
<dbReference type="Pfam" id="PF01026">
    <property type="entry name" value="TatD_DNase"/>
    <property type="match status" value="1"/>
</dbReference>
<sequence length="255" mass="28589">MSLIDTHAHLYLPEFNDDIDEVMQRATENGIEKILLPNIDSESIEPLLNLVSKYPNKLLPMMGLHPTSVKADYESELAIVADKLQHGKFCAIGEIGIDLYWDSTFYKEQVKAFKSQIEMALHYDLPIVVHARDSFDEILEVLSEYKNSNLKGVLHSFAGSDQHAEKAIAMGFYLGVGGISTFKNSGVGEIIARQPIEKLILETDSPYLAPTPKRGKRNESAYVRYVADKLAMNKQVDVSEIEKITTANAQKLFKL</sequence>
<dbReference type="PATRIC" id="fig|1307839.3.peg.1637"/>
<dbReference type="GO" id="GO:0046872">
    <property type="term" value="F:metal ion binding"/>
    <property type="evidence" value="ECO:0007669"/>
    <property type="project" value="UniProtKB-KW"/>
</dbReference>
<dbReference type="SUPFAM" id="SSF51556">
    <property type="entry name" value="Metallo-dependent hydrolases"/>
    <property type="match status" value="1"/>
</dbReference>
<evidence type="ECO:0000256" key="1">
    <source>
        <dbReference type="ARBA" id="ARBA00009275"/>
    </source>
</evidence>
<evidence type="ECO:0000256" key="3">
    <source>
        <dbReference type="ARBA" id="ARBA00022801"/>
    </source>
</evidence>
<gene>
    <name evidence="5" type="primary">ycfH</name>
    <name evidence="5" type="ORF">L21SP5_01538</name>
</gene>
<accession>A0A0S2HYS4</accession>
<keyword evidence="3 5" id="KW-0378">Hydrolase</keyword>
<keyword evidence="6" id="KW-1185">Reference proteome</keyword>
<dbReference type="KEGG" id="blq:L21SP5_01538"/>
<dbReference type="STRING" id="1307839.L21SP5_01538"/>
<dbReference type="InterPro" id="IPR032466">
    <property type="entry name" value="Metal_Hydrolase"/>
</dbReference>
<comment type="similarity">
    <text evidence="1">Belongs to the metallo-dependent hydrolases superfamily. TatD-type hydrolase family.</text>
</comment>
<dbReference type="CDD" id="cd01310">
    <property type="entry name" value="TatD_DNAse"/>
    <property type="match status" value="1"/>
</dbReference>
<dbReference type="PANTHER" id="PTHR46124:SF4">
    <property type="entry name" value="HYDROLASE TATD"/>
    <property type="match status" value="1"/>
</dbReference>
<evidence type="ECO:0000313" key="6">
    <source>
        <dbReference type="Proteomes" id="UP000064893"/>
    </source>
</evidence>
<dbReference type="InterPro" id="IPR015991">
    <property type="entry name" value="TatD/YcfH-like"/>
</dbReference>
<keyword evidence="2 4" id="KW-0479">Metal-binding</keyword>
<name>A0A0S2HYS4_9BACT</name>
<reference evidence="5 6" key="1">
    <citation type="submission" date="2015-11" db="EMBL/GenBank/DDBJ databases">
        <title>Description and complete genome sequence of a novel strain predominating in hypersaline microbial mats and representing a new family of the Bacteriodetes phylum.</title>
        <authorList>
            <person name="Spring S."/>
            <person name="Bunk B."/>
            <person name="Sproer C."/>
            <person name="Klenk H.-P."/>
        </authorList>
    </citation>
    <scope>NUCLEOTIDE SEQUENCE [LARGE SCALE GENOMIC DNA]</scope>
    <source>
        <strain evidence="5 6">L21-Spi-D4</strain>
    </source>
</reference>
<evidence type="ECO:0000256" key="2">
    <source>
        <dbReference type="ARBA" id="ARBA00022723"/>
    </source>
</evidence>
<dbReference type="EMBL" id="CP013118">
    <property type="protein sequence ID" value="ALO15185.1"/>
    <property type="molecule type" value="Genomic_DNA"/>
</dbReference>
<dbReference type="InterPro" id="IPR001130">
    <property type="entry name" value="TatD-like"/>
</dbReference>
<dbReference type="EC" id="3.1.21.-" evidence="5"/>
<proteinExistence type="inferred from homology"/>
<dbReference type="RefSeq" id="WP_057952665.1">
    <property type="nucleotide sequence ID" value="NZ_CP013118.1"/>
</dbReference>
<organism evidence="5 6">
    <name type="scientific">Salinivirga cyanobacteriivorans</name>
    <dbReference type="NCBI Taxonomy" id="1307839"/>
    <lineage>
        <taxon>Bacteria</taxon>
        <taxon>Pseudomonadati</taxon>
        <taxon>Bacteroidota</taxon>
        <taxon>Bacteroidia</taxon>
        <taxon>Bacteroidales</taxon>
        <taxon>Salinivirgaceae</taxon>
        <taxon>Salinivirga</taxon>
    </lineage>
</organism>
<evidence type="ECO:0000256" key="4">
    <source>
        <dbReference type="PIRSR" id="PIRSR005902-1"/>
    </source>
</evidence>
<dbReference type="Gene3D" id="3.20.20.140">
    <property type="entry name" value="Metal-dependent hydrolases"/>
    <property type="match status" value="1"/>
</dbReference>
<feature type="binding site" evidence="4">
    <location>
        <position position="155"/>
    </location>
    <ligand>
        <name>a divalent metal cation</name>
        <dbReference type="ChEBI" id="CHEBI:60240"/>
        <label>2</label>
    </ligand>
</feature>
<dbReference type="PIRSF" id="PIRSF005902">
    <property type="entry name" value="DNase_TatD"/>
    <property type="match status" value="1"/>
</dbReference>
<evidence type="ECO:0000313" key="5">
    <source>
        <dbReference type="EMBL" id="ALO15185.1"/>
    </source>
</evidence>
<dbReference type="FunFam" id="3.20.20.140:FF:000005">
    <property type="entry name" value="TatD family hydrolase"/>
    <property type="match status" value="1"/>
</dbReference>